<sequence length="1873" mass="193490">MGLEIPDEVKWLLPIVVGESWPEGDEDKLRELRDAWTEAAQALPDAMDAGNAAAREVLASWQGEAAQKFDETWKKFTAGESPVFTSLGDSCNGLAEACDKTALDIEYTKYMIIASLIMLAIQIAALIAAAFVSFGASTAGVVPAQLATRAAVQMIFRQLVQKLAQQGVKKVVREALEKVLKEGLQKLLSKQALGNLGKTVAMNVGSEVALDAGIQGVQMAKGDRDSWDWGKTKDSAVGGVAGGVAGHLVSGRAVGNAAGDAVSHSGSGVAGHAAKGATEGVLGSVGEAAMTGQLGDLSAGDVLMGASSGAVDGGTGGAKDGFSDAANARSAAESASSVAGGAAESATSAGESGPGGSSPAESGSGAAPDSASSAAESGSDSSGGAGSGGGPAASSGSDSAGGASADSGSSNGSSSSESRPSEPAATTASGAATMERPETTGAAPGSAGVGSAMPGAAAQHSGGQGGPQPGAAPGQQPGSFGMQGSSQGMGPGGQPPMGPGGTPRAGGFGPSGMPAQPGPAGFSPNQGAHQGGFQQQSQQGGYQQRGQLPPQNVQNGPAPQHHQPQQGHPQHNQPQHNQPQQGRPQHAQPQQGQFQPHQGQHPPQPPQGQQQPPQGQHPPQRGPHYTPPQAQPWQHQGQLNTGQAAYRPHAPQPTHQQGFQQAPPPQQAHPAPLHGPPQTTPNQGPQPPQQGPRAPVTGQAGHQQVGPTTPRQAQPPAPPLPNGARPNPAANPHQVPSNTPRQEQVPQQPRQAPIPRGHTGLQGQLPQQQTGPAQAPLRNRQGGTPPTQRPSSTAPKTEVPRTDRPHNKEGAGDAPSQPVSPEQDAGRGTGHDGSAAMPEQVRDTDGPAPSKTPDEAEQPKNKPETSEPEKSDVDGTDEKSETDRAPSSEPRDIAHALDPDLESGDRADENSDAERELLEELEKEPKLPRPEQNLDFCLDPDYKAPPGAFQRLKEVLGADEDRLEHLLDRVEERLQGHPELRSMSKDGALAAHSYTSHDVFARLNSHCREGKLTATDMHMLQAIVSGMKEAPTYVGPAIRGLRFSDPRAAELTAGHYEPGQVTVEHSVTSMAMKQSPDEKSGFEGGVELHIESKTAARMQELASKTDEREAALLPGAQLYVHSKELVEIPATIDADGKTVAGRQKWVIHAEEILPGDPRYLSPEETRERIADRQERSAADAEIIEARSSNRIESMLSGEDPDGGDVQSALDDDTPMGAPQELFGAHGDVPAVPPLPTHPDGSPDWSSLSHGTPGVHSLPAIHAATAHPQRGAEYVEANHSKLPGTNPNFYAPGGFENGWQTNCTRCVVNYAKQLVGRDEPIEPVRPEELSAKGTKEYVQQNLGGQWEFHGQNYDSVIHRMSQEPTGSHAVIGVRFADPTNADNTLGHVAMVVNTSEGVAFIDPQSGRLMDLPHPPKSIELLPFGTAPDQATNTSAGLNLPHSAHSAPQPDPHTPQVTSEVSDPDAPQDGPSTSEIPLVEDEPQYVDDAEASADSESTSDTTSDDREPRQAPSRWRQEGPWFGQHANPLRTVPEAEDEYELGPLVNTSSVPSVESQDHTRFGTESGQPGHRHESQETVPSGPGSQDGSGDRSAGGASSPVAPDAVNRSISGELGLDNLPQTPGTSAGTESGTGAGGSLPPSAAASTESSSSTGSARAADSTAGGTAGQAMAQPSSGAVSPGGTSGVGSTTGPSPTSGGSVPGQQPGGGAGPMGATPGQGNRSDVGRSLDGRGDGDQASVTHNREATIPADLAAMYLGNQESSTLLAADGRQVTFRKDAALDFGPGQIDDRPDSALTLRYEAPDPNGMGIPFDQEELGAGEFTGRAEIYVQDAEGPESLLGTFDKGTGAWAPTPAGIRWMSSASGRDEERQPGRNR</sequence>
<feature type="compositionally biased region" description="Low complexity" evidence="1">
    <location>
        <begin position="1577"/>
        <end position="1596"/>
    </location>
</feature>
<dbReference type="InterPro" id="IPR036689">
    <property type="entry name" value="ESAT-6-like_sf"/>
</dbReference>
<feature type="compositionally biased region" description="Pro residues" evidence="1">
    <location>
        <begin position="662"/>
        <end position="690"/>
    </location>
</feature>
<feature type="compositionally biased region" description="Basic and acidic residues" evidence="1">
    <location>
        <begin position="1721"/>
        <end position="1732"/>
    </location>
</feature>
<evidence type="ECO:0000313" key="5">
    <source>
        <dbReference type="EMBL" id="TWF91638.1"/>
    </source>
</evidence>
<feature type="compositionally biased region" description="Basic and acidic residues" evidence="1">
    <location>
        <begin position="852"/>
        <end position="929"/>
    </location>
</feature>
<feature type="compositionally biased region" description="Basic and acidic residues" evidence="1">
    <location>
        <begin position="798"/>
        <end position="811"/>
    </location>
</feature>
<evidence type="ECO:0000259" key="4">
    <source>
        <dbReference type="Pfam" id="PF25547"/>
    </source>
</evidence>
<evidence type="ECO:0000313" key="6">
    <source>
        <dbReference type="Proteomes" id="UP000316184"/>
    </source>
</evidence>
<evidence type="ECO:0000256" key="2">
    <source>
        <dbReference type="SAM" id="Phobius"/>
    </source>
</evidence>
<keyword evidence="6" id="KW-1185">Reference proteome</keyword>
<dbReference type="EMBL" id="VIWX01000008">
    <property type="protein sequence ID" value="TWF91638.1"/>
    <property type="molecule type" value="Genomic_DNA"/>
</dbReference>
<feature type="compositionally biased region" description="Low complexity" evidence="1">
    <location>
        <begin position="740"/>
        <end position="777"/>
    </location>
</feature>
<feature type="compositionally biased region" description="Acidic residues" evidence="1">
    <location>
        <begin position="1476"/>
        <end position="1491"/>
    </location>
</feature>
<gene>
    <name evidence="5" type="ORF">FHU35_1860</name>
</gene>
<feature type="region of interest" description="Disordered" evidence="1">
    <location>
        <begin position="1190"/>
        <end position="1219"/>
    </location>
</feature>
<dbReference type="InterPro" id="IPR028908">
    <property type="entry name" value="Tox-PL_dom"/>
</dbReference>
<feature type="compositionally biased region" description="Polar residues" evidence="1">
    <location>
        <begin position="631"/>
        <end position="643"/>
    </location>
</feature>
<evidence type="ECO:0000259" key="3">
    <source>
        <dbReference type="Pfam" id="PF15644"/>
    </source>
</evidence>
<feature type="compositionally biased region" description="Low complexity" evidence="1">
    <location>
        <begin position="1635"/>
        <end position="1701"/>
    </location>
</feature>
<feature type="compositionally biased region" description="Low complexity" evidence="1">
    <location>
        <begin position="722"/>
        <end position="732"/>
    </location>
</feature>
<feature type="compositionally biased region" description="Gly residues" evidence="1">
    <location>
        <begin position="381"/>
        <end position="391"/>
    </location>
</feature>
<keyword evidence="2" id="KW-0472">Membrane</keyword>
<dbReference type="Pfam" id="PF25547">
    <property type="entry name" value="WXG100_2"/>
    <property type="match status" value="1"/>
</dbReference>
<dbReference type="OrthoDB" id="3874132at2"/>
<feature type="compositionally biased region" description="Low complexity" evidence="1">
    <location>
        <begin position="554"/>
        <end position="624"/>
    </location>
</feature>
<name>A0A561TWZ5_9PSEU</name>
<keyword evidence="2" id="KW-1133">Transmembrane helix</keyword>
<feature type="region of interest" description="Disordered" evidence="1">
    <location>
        <begin position="1418"/>
        <end position="1743"/>
    </location>
</feature>
<feature type="compositionally biased region" description="Basic and acidic residues" evidence="1">
    <location>
        <begin position="1862"/>
        <end position="1873"/>
    </location>
</feature>
<reference evidence="5 6" key="1">
    <citation type="submission" date="2019-06" db="EMBL/GenBank/DDBJ databases">
        <title>Sequencing the genomes of 1000 actinobacteria strains.</title>
        <authorList>
            <person name="Klenk H.-P."/>
        </authorList>
    </citation>
    <scope>NUCLEOTIDE SEQUENCE [LARGE SCALE GENOMIC DNA]</scope>
    <source>
        <strain evidence="5 6">DSM 46699</strain>
    </source>
</reference>
<organism evidence="5 6">
    <name type="scientific">Saccharopolyspora dendranthemae</name>
    <dbReference type="NCBI Taxonomy" id="1181886"/>
    <lineage>
        <taxon>Bacteria</taxon>
        <taxon>Bacillati</taxon>
        <taxon>Actinomycetota</taxon>
        <taxon>Actinomycetes</taxon>
        <taxon>Pseudonocardiales</taxon>
        <taxon>Pseudonocardiaceae</taxon>
        <taxon>Saccharopolyspora</taxon>
    </lineage>
</organism>
<dbReference type="SUPFAM" id="SSF140453">
    <property type="entry name" value="EsxAB dimer-like"/>
    <property type="match status" value="1"/>
</dbReference>
<feature type="transmembrane region" description="Helical" evidence="2">
    <location>
        <begin position="110"/>
        <end position="136"/>
    </location>
</feature>
<dbReference type="Pfam" id="PF15644">
    <property type="entry name" value="Gln_amidase"/>
    <property type="match status" value="1"/>
</dbReference>
<dbReference type="RefSeq" id="WP_145745541.1">
    <property type="nucleotide sequence ID" value="NZ_VIWX01000008.1"/>
</dbReference>
<comment type="caution">
    <text evidence="5">The sequence shown here is derived from an EMBL/GenBank/DDBJ whole genome shotgun (WGS) entry which is preliminary data.</text>
</comment>
<feature type="region of interest" description="Disordered" evidence="1">
    <location>
        <begin position="337"/>
        <end position="933"/>
    </location>
</feature>
<protein>
    <submittedName>
        <fullName evidence="5">Papain fold toxin 1 (Glutamine deamidase) of polymorphic toxin system</fullName>
    </submittedName>
</protein>
<keyword evidence="2" id="KW-0812">Transmembrane</keyword>
<accession>A0A561TWZ5</accession>
<feature type="compositionally biased region" description="Gly residues" evidence="1">
    <location>
        <begin position="499"/>
        <end position="510"/>
    </location>
</feature>
<feature type="domain" description="Outer membrane channel protein CpnT-like N-terminal" evidence="4">
    <location>
        <begin position="5"/>
        <end position="149"/>
    </location>
</feature>
<feature type="compositionally biased region" description="Low complexity" evidence="1">
    <location>
        <begin position="441"/>
        <end position="461"/>
    </location>
</feature>
<feature type="compositionally biased region" description="Polar residues" evidence="1">
    <location>
        <begin position="1543"/>
        <end position="1552"/>
    </location>
</feature>
<dbReference type="InterPro" id="IPR057746">
    <property type="entry name" value="CpnT-like_N"/>
</dbReference>
<feature type="compositionally biased region" description="Polar residues" evidence="1">
    <location>
        <begin position="781"/>
        <end position="795"/>
    </location>
</feature>
<feature type="compositionally biased region" description="Low complexity" evidence="1">
    <location>
        <begin position="392"/>
        <end position="425"/>
    </location>
</feature>
<dbReference type="Proteomes" id="UP000316184">
    <property type="component" value="Unassembled WGS sequence"/>
</dbReference>
<feature type="domain" description="Tox-PL" evidence="3">
    <location>
        <begin position="1300"/>
        <end position="1405"/>
    </location>
</feature>
<feature type="compositionally biased region" description="Low complexity" evidence="1">
    <location>
        <begin position="526"/>
        <end position="547"/>
    </location>
</feature>
<feature type="compositionally biased region" description="Low complexity" evidence="1">
    <location>
        <begin position="337"/>
        <end position="380"/>
    </location>
</feature>
<dbReference type="Gene3D" id="3.90.176.10">
    <property type="entry name" value="Toxin ADP-ribosyltransferase, Chain A, domain 1"/>
    <property type="match status" value="1"/>
</dbReference>
<feature type="compositionally biased region" description="Low complexity" evidence="1">
    <location>
        <begin position="469"/>
        <end position="486"/>
    </location>
</feature>
<feature type="region of interest" description="Disordered" evidence="1">
    <location>
        <begin position="1836"/>
        <end position="1873"/>
    </location>
</feature>
<proteinExistence type="predicted"/>
<evidence type="ECO:0000256" key="1">
    <source>
        <dbReference type="SAM" id="MobiDB-lite"/>
    </source>
</evidence>
<dbReference type="Gene3D" id="1.10.287.1060">
    <property type="entry name" value="ESAT-6-like"/>
    <property type="match status" value="1"/>
</dbReference>